<protein>
    <submittedName>
        <fullName evidence="3">Replication protein</fullName>
    </submittedName>
</protein>
<feature type="region of interest" description="Disordered" evidence="2">
    <location>
        <begin position="678"/>
        <end position="697"/>
    </location>
</feature>
<feature type="region of interest" description="Disordered" evidence="2">
    <location>
        <begin position="383"/>
        <end position="408"/>
    </location>
</feature>
<evidence type="ECO:0000256" key="1">
    <source>
        <dbReference type="SAM" id="Coils"/>
    </source>
</evidence>
<feature type="coiled-coil region" evidence="1">
    <location>
        <begin position="484"/>
        <end position="539"/>
    </location>
</feature>
<accession>A0AAW5WVP7</accession>
<organism evidence="3 4">
    <name type="scientific">Limosilactobacillus vaginalis</name>
    <dbReference type="NCBI Taxonomy" id="1633"/>
    <lineage>
        <taxon>Bacteria</taxon>
        <taxon>Bacillati</taxon>
        <taxon>Bacillota</taxon>
        <taxon>Bacilli</taxon>
        <taxon>Lactobacillales</taxon>
        <taxon>Lactobacillaceae</taxon>
        <taxon>Limosilactobacillus</taxon>
    </lineage>
</organism>
<evidence type="ECO:0000313" key="3">
    <source>
        <dbReference type="EMBL" id="MCZ3668360.1"/>
    </source>
</evidence>
<feature type="region of interest" description="Disordered" evidence="2">
    <location>
        <begin position="620"/>
        <end position="658"/>
    </location>
</feature>
<proteinExistence type="predicted"/>
<reference evidence="3" key="1">
    <citation type="submission" date="2022-01" db="EMBL/GenBank/DDBJ databases">
        <title>VMRC isolate genome collection.</title>
        <authorList>
            <person name="France M."/>
            <person name="Rutt L."/>
            <person name="Humphrys M."/>
            <person name="Ravel J."/>
        </authorList>
    </citation>
    <scope>NUCLEOTIDE SEQUENCE</scope>
    <source>
        <strain evidence="3">C0048A1</strain>
    </source>
</reference>
<name>A0AAW5WVP7_9LACO</name>
<comment type="caution">
    <text evidence="3">The sequence shown here is derived from an EMBL/GenBank/DDBJ whole genome shotgun (WGS) entry which is preliminary data.</text>
</comment>
<gene>
    <name evidence="3" type="ORF">L2724_08890</name>
</gene>
<dbReference type="EMBL" id="JAKHPH010000038">
    <property type="protein sequence ID" value="MCZ3668360.1"/>
    <property type="molecule type" value="Genomic_DNA"/>
</dbReference>
<feature type="coiled-coil region" evidence="1">
    <location>
        <begin position="310"/>
        <end position="351"/>
    </location>
</feature>
<feature type="compositionally biased region" description="Polar residues" evidence="2">
    <location>
        <begin position="678"/>
        <end position="689"/>
    </location>
</feature>
<evidence type="ECO:0000313" key="4">
    <source>
        <dbReference type="Proteomes" id="UP001212401"/>
    </source>
</evidence>
<feature type="compositionally biased region" description="Basic and acidic residues" evidence="2">
    <location>
        <begin position="387"/>
        <end position="396"/>
    </location>
</feature>
<dbReference type="AlphaFoldDB" id="A0AAW5WVP7"/>
<dbReference type="RefSeq" id="WP_269296243.1">
    <property type="nucleotide sequence ID" value="NZ_JAKHPH010000038.1"/>
</dbReference>
<keyword evidence="1" id="KW-0175">Coiled coil</keyword>
<sequence length="697" mass="79345">MAIKCTVTTDLQAKDTSGYSGIQKHVEHDEKIKHSNQDIVFSETQFNVYDESTTTRQEVEQWNEQHFQDYVAQHDQHQRAKGHAERQYGSVKNYLKRKKKATAVLTIGNMAVQSALMKQFCPASSYQEEKLPDGTTHLVFKLKDENGQPIQDNIAATKKFYGCFNQALIRATNNNAGWSFKDKNKPRVTVGDYLHRGRYATNNDEMGISHIHYELATFGMTRGGKKRAAHATNSLNQALVSLHQAVTGKTVSGRAAIKWYRANVDQFALKCLEQELHKTYKVPAKTKILDFERKTKEDKAFQTGLSMEQFKAQHQEIADHQKEVQTLQDQAQTLNNQNNDVQTQVETVTKNLKTIYEAATGQQAVDKAGNDLSPLEMANGITKAAKHSQENKRQAEDDIQAAEQQQANANRQLASLRNQLNTIQDDINDTDEQLKQRKFQRIKAAQQEIADNNLSYTDHQPIKVTASNVVQIEQTIDDWRETQRTQWKNNKTSYTKQLTDLNKQLTKAKSKKSSLDTTNQDLQAKNAQLKQANQTILNDINGYKVQLVDTITENDPSHKVEQPLLQPNEVAQPVSTNAGRQQHLHQTLKYLIDTTTKVLQKVKTEALDFIKQITKTLIQPTKSQEDKPIPQHSAGIDPSSIQKSNKPINHRQERKLEQDPIIQLKKALLLANHEQLQKADQQIKQSTSKQVDDEWQF</sequence>
<evidence type="ECO:0000256" key="2">
    <source>
        <dbReference type="SAM" id="MobiDB-lite"/>
    </source>
</evidence>
<dbReference type="Proteomes" id="UP001212401">
    <property type="component" value="Unassembled WGS sequence"/>
</dbReference>